<evidence type="ECO:0000313" key="2">
    <source>
        <dbReference type="Proteomes" id="UP000192907"/>
    </source>
</evidence>
<dbReference type="OrthoDB" id="9133137at2"/>
<protein>
    <submittedName>
        <fullName evidence="1">Extracellular solute-binding protein, family 3</fullName>
    </submittedName>
</protein>
<organism evidence="1 2">
    <name type="scientific">Pseudobacteriovorax antillogorgiicola</name>
    <dbReference type="NCBI Taxonomy" id="1513793"/>
    <lineage>
        <taxon>Bacteria</taxon>
        <taxon>Pseudomonadati</taxon>
        <taxon>Bdellovibrionota</taxon>
        <taxon>Oligoflexia</taxon>
        <taxon>Oligoflexales</taxon>
        <taxon>Pseudobacteriovoracaceae</taxon>
        <taxon>Pseudobacteriovorax</taxon>
    </lineage>
</organism>
<name>A0A1Y6BA53_9BACT</name>
<dbReference type="AlphaFoldDB" id="A0A1Y6BA53"/>
<proteinExistence type="predicted"/>
<dbReference type="RefSeq" id="WP_132316097.1">
    <property type="nucleotide sequence ID" value="NZ_FWZT01000003.1"/>
</dbReference>
<sequence>MDRFVAFIMLVLATSTLAEPKFRICFDDQSDLKLFGQGHTSKESSSFYTDIIARLEASQKITVRIERMPTVRCLGLMKAGHMDAMVLSYSRKRDRDICEYPPKTGGHPDSKFAFVDDSYYLMTLPGSSVTWDGSYESIRQLNIGAIRSYSIVQVLRKKGIEVDESRDADTLLRKLTLGRLQALALSAGSPIFHQLKMHSPALTHRYYYLVFSKGFFKGNTALVKAIWQDIAQLKASGELREIGEQHGLISSQFL</sequence>
<reference evidence="2" key="1">
    <citation type="submission" date="2017-04" db="EMBL/GenBank/DDBJ databases">
        <authorList>
            <person name="Varghese N."/>
            <person name="Submissions S."/>
        </authorList>
    </citation>
    <scope>NUCLEOTIDE SEQUENCE [LARGE SCALE GENOMIC DNA]</scope>
    <source>
        <strain evidence="2">RKEM611</strain>
    </source>
</reference>
<accession>A0A1Y6BA53</accession>
<dbReference type="STRING" id="1513793.SAMN06296036_103155"/>
<gene>
    <name evidence="1" type="ORF">SAMN06296036_103155</name>
</gene>
<dbReference type="EMBL" id="FWZT01000003">
    <property type="protein sequence ID" value="SMF01067.1"/>
    <property type="molecule type" value="Genomic_DNA"/>
</dbReference>
<evidence type="ECO:0000313" key="1">
    <source>
        <dbReference type="EMBL" id="SMF01067.1"/>
    </source>
</evidence>
<keyword evidence="2" id="KW-1185">Reference proteome</keyword>
<dbReference type="Proteomes" id="UP000192907">
    <property type="component" value="Unassembled WGS sequence"/>
</dbReference>
<dbReference type="Gene3D" id="3.40.190.10">
    <property type="entry name" value="Periplasmic binding protein-like II"/>
    <property type="match status" value="2"/>
</dbReference>
<dbReference type="SUPFAM" id="SSF53850">
    <property type="entry name" value="Periplasmic binding protein-like II"/>
    <property type="match status" value="1"/>
</dbReference>